<accession>A0A5B7IEU2</accession>
<dbReference type="Proteomes" id="UP000324222">
    <property type="component" value="Unassembled WGS sequence"/>
</dbReference>
<proteinExistence type="predicted"/>
<reference evidence="2 3" key="1">
    <citation type="submission" date="2019-05" db="EMBL/GenBank/DDBJ databases">
        <title>Another draft genome of Portunus trituberculatus and its Hox gene families provides insights of decapod evolution.</title>
        <authorList>
            <person name="Jeong J.-H."/>
            <person name="Song I."/>
            <person name="Kim S."/>
            <person name="Choi T."/>
            <person name="Kim D."/>
            <person name="Ryu S."/>
            <person name="Kim W."/>
        </authorList>
    </citation>
    <scope>NUCLEOTIDE SEQUENCE [LARGE SCALE GENOMIC DNA]</scope>
    <source>
        <tissue evidence="2">Muscle</tissue>
    </source>
</reference>
<comment type="caution">
    <text evidence="2">The sequence shown here is derived from an EMBL/GenBank/DDBJ whole genome shotgun (WGS) entry which is preliminary data.</text>
</comment>
<protein>
    <submittedName>
        <fullName evidence="2">Uncharacterized protein</fullName>
    </submittedName>
</protein>
<feature type="compositionally biased region" description="Basic and acidic residues" evidence="1">
    <location>
        <begin position="31"/>
        <end position="60"/>
    </location>
</feature>
<dbReference type="EMBL" id="VSRR010063882">
    <property type="protein sequence ID" value="MPC83911.1"/>
    <property type="molecule type" value="Genomic_DNA"/>
</dbReference>
<feature type="region of interest" description="Disordered" evidence="1">
    <location>
        <begin position="1"/>
        <end position="73"/>
    </location>
</feature>
<evidence type="ECO:0000313" key="3">
    <source>
        <dbReference type="Proteomes" id="UP000324222"/>
    </source>
</evidence>
<gene>
    <name evidence="2" type="ORF">E2C01_078632</name>
</gene>
<evidence type="ECO:0000313" key="2">
    <source>
        <dbReference type="EMBL" id="MPC83911.1"/>
    </source>
</evidence>
<sequence length="73" mass="8088">MTHKSRWVNSRPLLARKNASEVRRQAPGAEGVREAGRQGDGEASEGDRQRSCGVRKRDMQAEVPTLTLINPSM</sequence>
<keyword evidence="3" id="KW-1185">Reference proteome</keyword>
<name>A0A5B7IEU2_PORTR</name>
<organism evidence="2 3">
    <name type="scientific">Portunus trituberculatus</name>
    <name type="common">Swimming crab</name>
    <name type="synonym">Neptunus trituberculatus</name>
    <dbReference type="NCBI Taxonomy" id="210409"/>
    <lineage>
        <taxon>Eukaryota</taxon>
        <taxon>Metazoa</taxon>
        <taxon>Ecdysozoa</taxon>
        <taxon>Arthropoda</taxon>
        <taxon>Crustacea</taxon>
        <taxon>Multicrustacea</taxon>
        <taxon>Malacostraca</taxon>
        <taxon>Eumalacostraca</taxon>
        <taxon>Eucarida</taxon>
        <taxon>Decapoda</taxon>
        <taxon>Pleocyemata</taxon>
        <taxon>Brachyura</taxon>
        <taxon>Eubrachyura</taxon>
        <taxon>Portunoidea</taxon>
        <taxon>Portunidae</taxon>
        <taxon>Portuninae</taxon>
        <taxon>Portunus</taxon>
    </lineage>
</organism>
<dbReference type="AlphaFoldDB" id="A0A5B7IEU2"/>
<evidence type="ECO:0000256" key="1">
    <source>
        <dbReference type="SAM" id="MobiDB-lite"/>
    </source>
</evidence>